<dbReference type="InterPro" id="IPR004360">
    <property type="entry name" value="Glyas_Fos-R_dOase_dom"/>
</dbReference>
<organism evidence="2 3">
    <name type="scientific">Bifidobacterium thermacidophilum subsp. thermacidophilum</name>
    <dbReference type="NCBI Taxonomy" id="79262"/>
    <lineage>
        <taxon>Bacteria</taxon>
        <taxon>Bacillati</taxon>
        <taxon>Actinomycetota</taxon>
        <taxon>Actinomycetes</taxon>
        <taxon>Bifidobacteriales</taxon>
        <taxon>Bifidobacteriaceae</taxon>
        <taxon>Bifidobacterium</taxon>
    </lineage>
</organism>
<dbReference type="SUPFAM" id="SSF54593">
    <property type="entry name" value="Glyoxalase/Bleomycin resistance protein/Dihydroxybiphenyl dioxygenase"/>
    <property type="match status" value="1"/>
</dbReference>
<evidence type="ECO:0000313" key="2">
    <source>
        <dbReference type="EMBL" id="KFJ03147.1"/>
    </source>
</evidence>
<dbReference type="Proteomes" id="UP000029003">
    <property type="component" value="Unassembled WGS sequence"/>
</dbReference>
<dbReference type="PANTHER" id="PTHR36113:SF1">
    <property type="entry name" value="GLYOXALASE_BLEOMYCIN RESISTANCE PROTEIN_DIOXYGENASE"/>
    <property type="match status" value="1"/>
</dbReference>
<dbReference type="GO" id="GO:0016829">
    <property type="term" value="F:lyase activity"/>
    <property type="evidence" value="ECO:0007669"/>
    <property type="project" value="UniProtKB-KW"/>
</dbReference>
<name>A0A087E5U6_9BIFI</name>
<evidence type="ECO:0000259" key="1">
    <source>
        <dbReference type="PROSITE" id="PS51819"/>
    </source>
</evidence>
<dbReference type="InterPro" id="IPR029068">
    <property type="entry name" value="Glyas_Bleomycin-R_OHBP_Dase"/>
</dbReference>
<dbReference type="CDD" id="cd07241">
    <property type="entry name" value="VOC_BsYyaH"/>
    <property type="match status" value="1"/>
</dbReference>
<dbReference type="PANTHER" id="PTHR36113">
    <property type="entry name" value="LYASE, PUTATIVE-RELATED-RELATED"/>
    <property type="match status" value="1"/>
</dbReference>
<sequence length="132" mass="14630">MSADIANINHVALYVNDLEAARDFFITYLGATSNDEYHNPTTDFRSYFLSFDGDTRLEIMTRPGMEDRPKPFARTGYAHVAFSLGSAQAVDELTARLKSDGYEVLSGPRTTGDGYYESCIVALEGNQIELTV</sequence>
<accession>A0A087E5U6</accession>
<dbReference type="InterPro" id="IPR037523">
    <property type="entry name" value="VOC_core"/>
</dbReference>
<dbReference type="PROSITE" id="PS51819">
    <property type="entry name" value="VOC"/>
    <property type="match status" value="1"/>
</dbReference>
<evidence type="ECO:0000313" key="3">
    <source>
        <dbReference type="Proteomes" id="UP000029003"/>
    </source>
</evidence>
<dbReference type="OrthoDB" id="9798430at2"/>
<dbReference type="InterPro" id="IPR051332">
    <property type="entry name" value="Fosfomycin_Res_Enzymes"/>
</dbReference>
<feature type="domain" description="VOC" evidence="1">
    <location>
        <begin position="7"/>
        <end position="132"/>
    </location>
</feature>
<dbReference type="RefSeq" id="WP_033520244.1">
    <property type="nucleotide sequence ID" value="NZ_JGZT01000005.1"/>
</dbReference>
<gene>
    <name evidence="2" type="ORF">THER5_0604</name>
</gene>
<proteinExistence type="predicted"/>
<dbReference type="Gene3D" id="3.10.180.10">
    <property type="entry name" value="2,3-Dihydroxybiphenyl 1,2-Dioxygenase, domain 1"/>
    <property type="match status" value="1"/>
</dbReference>
<dbReference type="AlphaFoldDB" id="A0A087E5U6"/>
<dbReference type="EMBL" id="JGZT01000005">
    <property type="protein sequence ID" value="KFJ03147.1"/>
    <property type="molecule type" value="Genomic_DNA"/>
</dbReference>
<reference evidence="2 3" key="1">
    <citation type="submission" date="2014-03" db="EMBL/GenBank/DDBJ databases">
        <title>Genomics of Bifidobacteria.</title>
        <authorList>
            <person name="Ventura M."/>
            <person name="Milani C."/>
            <person name="Lugli G.A."/>
        </authorList>
    </citation>
    <scope>NUCLEOTIDE SEQUENCE [LARGE SCALE GENOMIC DNA]</scope>
    <source>
        <strain evidence="2 3">LMG 21395</strain>
    </source>
</reference>
<comment type="caution">
    <text evidence="2">The sequence shown here is derived from an EMBL/GenBank/DDBJ whole genome shotgun (WGS) entry which is preliminary data.</text>
</comment>
<dbReference type="Pfam" id="PF00903">
    <property type="entry name" value="Glyoxalase"/>
    <property type="match status" value="1"/>
</dbReference>
<protein>
    <submittedName>
        <fullName evidence="2">Lactoylglutathione lyase and related lyase</fullName>
    </submittedName>
</protein>
<keyword evidence="2" id="KW-0456">Lyase</keyword>